<keyword evidence="6" id="KW-1185">Reference proteome</keyword>
<dbReference type="RefSeq" id="WP_153572030.1">
    <property type="nucleotide sequence ID" value="NZ_CP045725.1"/>
</dbReference>
<feature type="compositionally biased region" description="Basic residues" evidence="3">
    <location>
        <begin position="495"/>
        <end position="513"/>
    </location>
</feature>
<dbReference type="InterPro" id="IPR002711">
    <property type="entry name" value="HNH"/>
</dbReference>
<dbReference type="EMBL" id="CP045725">
    <property type="protein sequence ID" value="QGF23499.1"/>
    <property type="molecule type" value="Genomic_DNA"/>
</dbReference>
<dbReference type="AlphaFoldDB" id="A0A5Q2F9M2"/>
<dbReference type="Proteomes" id="UP000386847">
    <property type="component" value="Chromosome"/>
</dbReference>
<evidence type="ECO:0000313" key="5">
    <source>
        <dbReference type="EMBL" id="QGF23499.1"/>
    </source>
</evidence>
<feature type="region of interest" description="Disordered" evidence="3">
    <location>
        <begin position="407"/>
        <end position="513"/>
    </location>
</feature>
<protein>
    <submittedName>
        <fullName evidence="5">DUF222 domain-containing protein</fullName>
    </submittedName>
</protein>
<dbReference type="Gene3D" id="1.10.30.50">
    <property type="match status" value="1"/>
</dbReference>
<evidence type="ECO:0000256" key="2">
    <source>
        <dbReference type="SAM" id="Coils"/>
    </source>
</evidence>
<name>A0A5Q2F9M2_9ACTN</name>
<evidence type="ECO:0000259" key="4">
    <source>
        <dbReference type="SMART" id="SM00507"/>
    </source>
</evidence>
<accession>A0A5Q2F9M2</accession>
<gene>
    <name evidence="5" type="ORF">Rai3103_07245</name>
</gene>
<feature type="compositionally biased region" description="Polar residues" evidence="3">
    <location>
        <begin position="428"/>
        <end position="439"/>
    </location>
</feature>
<dbReference type="InterPro" id="IPR003870">
    <property type="entry name" value="DUF222"/>
</dbReference>
<comment type="similarity">
    <text evidence="1">Belongs to the Rv1128c/1148c/1588c/1702c/1945/3466 family.</text>
</comment>
<dbReference type="GO" id="GO:0008270">
    <property type="term" value="F:zinc ion binding"/>
    <property type="evidence" value="ECO:0007669"/>
    <property type="project" value="InterPro"/>
</dbReference>
<keyword evidence="2" id="KW-0175">Coiled coil</keyword>
<evidence type="ECO:0000256" key="3">
    <source>
        <dbReference type="SAM" id="MobiDB-lite"/>
    </source>
</evidence>
<organism evidence="5 6">
    <name type="scientific">Raineyella fluvialis</name>
    <dbReference type="NCBI Taxonomy" id="2662261"/>
    <lineage>
        <taxon>Bacteria</taxon>
        <taxon>Bacillati</taxon>
        <taxon>Actinomycetota</taxon>
        <taxon>Actinomycetes</taxon>
        <taxon>Propionibacteriales</taxon>
        <taxon>Propionibacteriaceae</taxon>
        <taxon>Raineyella</taxon>
    </lineage>
</organism>
<reference evidence="5 6" key="1">
    <citation type="submission" date="2019-10" db="EMBL/GenBank/DDBJ databases">
        <title>Genomic analysis of Raineyella sp. CBA3103.</title>
        <authorList>
            <person name="Roh S.W."/>
        </authorList>
    </citation>
    <scope>NUCLEOTIDE SEQUENCE [LARGE SCALE GENOMIC DNA]</scope>
    <source>
        <strain evidence="5 6">CBA3103</strain>
    </source>
</reference>
<feature type="domain" description="HNH nuclease" evidence="4">
    <location>
        <begin position="354"/>
        <end position="406"/>
    </location>
</feature>
<sequence>MSEADRTVVDMEREWGTRTGQAVAGILGLLDGLLDGPDEDRALASDAERLAMTEAAIEAADRLRILAGVLVAETEAHGSDLAVTGLGVVSWLADTRRMTSREVWALVHEGRDLAALPALRAAGLAGTVSPQQARAISQVIVQLPDDLGPDQLRQAERDMIGYAGQFDSHGLSTLSQHLLEVLAPEIIEEQEAKRLERELRRARKNRELTLTDDGHGSVQIKGKLPVLAAQTLITQIDALVERDRRRALDALDPLAEELTPTMRRADALVALAEAAALHGDAPLHGGDRPRIVVTIPEERLRDRAATGGLIATGERIAPADLRRLCCDADVLPVVLGGEGQVLDVGREHRLVTPPIRTALTVRDGGCAFPGCDRPPAACHAHHIIPWQEGGSTSLDNLVLVCPTTTASWNRQPTPAQDAGRSALARTASPKSSHPPTSTGAADRGAINDSDSPTPPERERPGCRRPVRRPELCRAPVRRPELCRAPVQWPCQPPARTRRGRRRGHTHRGPPGRG</sequence>
<dbReference type="SMART" id="SM00507">
    <property type="entry name" value="HNHc"/>
    <property type="match status" value="1"/>
</dbReference>
<dbReference type="KEGG" id="rain:Rai3103_07245"/>
<dbReference type="GO" id="GO:0004519">
    <property type="term" value="F:endonuclease activity"/>
    <property type="evidence" value="ECO:0007669"/>
    <property type="project" value="InterPro"/>
</dbReference>
<evidence type="ECO:0000313" key="6">
    <source>
        <dbReference type="Proteomes" id="UP000386847"/>
    </source>
</evidence>
<feature type="compositionally biased region" description="Basic and acidic residues" evidence="3">
    <location>
        <begin position="455"/>
        <end position="481"/>
    </location>
</feature>
<proteinExistence type="inferred from homology"/>
<dbReference type="Pfam" id="PF02720">
    <property type="entry name" value="DUF222"/>
    <property type="match status" value="1"/>
</dbReference>
<dbReference type="GO" id="GO:0003676">
    <property type="term" value="F:nucleic acid binding"/>
    <property type="evidence" value="ECO:0007669"/>
    <property type="project" value="InterPro"/>
</dbReference>
<evidence type="ECO:0000256" key="1">
    <source>
        <dbReference type="ARBA" id="ARBA00023450"/>
    </source>
</evidence>
<feature type="coiled-coil region" evidence="2">
    <location>
        <begin position="185"/>
        <end position="212"/>
    </location>
</feature>
<dbReference type="InterPro" id="IPR003615">
    <property type="entry name" value="HNH_nuc"/>
</dbReference>
<dbReference type="Pfam" id="PF01844">
    <property type="entry name" value="HNH"/>
    <property type="match status" value="1"/>
</dbReference>
<dbReference type="CDD" id="cd00085">
    <property type="entry name" value="HNHc"/>
    <property type="match status" value="1"/>
</dbReference>